<dbReference type="AlphaFoldDB" id="A0A9X0DD21"/>
<dbReference type="Proteomes" id="UP001152300">
    <property type="component" value="Unassembled WGS sequence"/>
</dbReference>
<organism evidence="1 2">
    <name type="scientific">Sclerotinia nivalis</name>
    <dbReference type="NCBI Taxonomy" id="352851"/>
    <lineage>
        <taxon>Eukaryota</taxon>
        <taxon>Fungi</taxon>
        <taxon>Dikarya</taxon>
        <taxon>Ascomycota</taxon>
        <taxon>Pezizomycotina</taxon>
        <taxon>Leotiomycetes</taxon>
        <taxon>Helotiales</taxon>
        <taxon>Sclerotiniaceae</taxon>
        <taxon>Sclerotinia</taxon>
    </lineage>
</organism>
<keyword evidence="2" id="KW-1185">Reference proteome</keyword>
<dbReference type="EMBL" id="JAPEIS010000017">
    <property type="protein sequence ID" value="KAJ8058050.1"/>
    <property type="molecule type" value="Genomic_DNA"/>
</dbReference>
<sequence length="220" mass="25736">MNHLRVRVEGARDLKPIFILLQRQIIYRGGNTRYNDYSFREDKDTILLDVNAVYKRDFLCYYCFGRSPWDDGYNMKQNCPKKIEDIKVGFCYYDEYGTFMYKPKGYTNPTPIFRIKDKSEMNQIEMHTISYGFGLYRKESSIQNNKNKVPIVNVSSIEVVKGIFVNNIGYRGEPILDVNAAIQPKESARLQGRLSKKSKSIGWNEVDKFEKQIPIVPRVL</sequence>
<proteinExistence type="predicted"/>
<accession>A0A9X0DD21</accession>
<protein>
    <submittedName>
        <fullName evidence="1">Uncharacterized protein</fullName>
    </submittedName>
</protein>
<reference evidence="1" key="1">
    <citation type="submission" date="2022-11" db="EMBL/GenBank/DDBJ databases">
        <title>Genome Resource of Sclerotinia nivalis Strain SnTB1, a Plant Pathogen Isolated from American Ginseng.</title>
        <authorList>
            <person name="Fan S."/>
        </authorList>
    </citation>
    <scope>NUCLEOTIDE SEQUENCE</scope>
    <source>
        <strain evidence="1">SnTB1</strain>
    </source>
</reference>
<name>A0A9X0DD21_9HELO</name>
<evidence type="ECO:0000313" key="2">
    <source>
        <dbReference type="Proteomes" id="UP001152300"/>
    </source>
</evidence>
<evidence type="ECO:0000313" key="1">
    <source>
        <dbReference type="EMBL" id="KAJ8058050.1"/>
    </source>
</evidence>
<gene>
    <name evidence="1" type="ORF">OCU04_012911</name>
</gene>
<comment type="caution">
    <text evidence="1">The sequence shown here is derived from an EMBL/GenBank/DDBJ whole genome shotgun (WGS) entry which is preliminary data.</text>
</comment>